<name>A0A0R3U6C2_MESCO</name>
<proteinExistence type="predicted"/>
<organism evidence="3 4">
    <name type="scientific">Mesocestoides corti</name>
    <name type="common">Flatworm</name>
    <dbReference type="NCBI Taxonomy" id="53468"/>
    <lineage>
        <taxon>Eukaryota</taxon>
        <taxon>Metazoa</taxon>
        <taxon>Spiralia</taxon>
        <taxon>Lophotrochozoa</taxon>
        <taxon>Platyhelminthes</taxon>
        <taxon>Cestoda</taxon>
        <taxon>Eucestoda</taxon>
        <taxon>Cyclophyllidea</taxon>
        <taxon>Mesocestoididae</taxon>
        <taxon>Mesocestoides</taxon>
    </lineage>
</organism>
<gene>
    <name evidence="3" type="ORF">MCOS_LOCUS2314</name>
</gene>
<feature type="domain" description="Cystatin" evidence="2">
    <location>
        <begin position="21"/>
        <end position="77"/>
    </location>
</feature>
<feature type="compositionally biased region" description="Basic and acidic residues" evidence="1">
    <location>
        <begin position="1"/>
        <end position="11"/>
    </location>
</feature>
<feature type="region of interest" description="Disordered" evidence="1">
    <location>
        <begin position="1"/>
        <end position="30"/>
    </location>
</feature>
<dbReference type="Pfam" id="PF00031">
    <property type="entry name" value="Cystatin"/>
    <property type="match status" value="1"/>
</dbReference>
<accession>A0A0R3U6C2</accession>
<dbReference type="InterPro" id="IPR000010">
    <property type="entry name" value="Cystatin_dom"/>
</dbReference>
<dbReference type="AlphaFoldDB" id="A0A0R3U6C2"/>
<evidence type="ECO:0000313" key="4">
    <source>
        <dbReference type="Proteomes" id="UP000267029"/>
    </source>
</evidence>
<protein>
    <submittedName>
        <fullName evidence="5">Cystatin domain-containing protein</fullName>
    </submittedName>
</protein>
<reference evidence="5" key="2">
    <citation type="submission" date="2019-11" db="UniProtKB">
        <authorList>
            <consortium name="WormBaseParasite"/>
        </authorList>
    </citation>
    <scope>IDENTIFICATION</scope>
</reference>
<keyword evidence="4" id="KW-1185">Reference proteome</keyword>
<sequence length="105" mass="11549">MAQKATKRETETTGGITNLTPEACQSEEAHEKVGTALKHLNKSRESANALRLVEIVSATKQVTNGFRYVFTVKLSVGGKAASQYKIVYFEKHGKPENPEISLTRV</sequence>
<dbReference type="InterPro" id="IPR046350">
    <property type="entry name" value="Cystatin_sf"/>
</dbReference>
<evidence type="ECO:0000313" key="5">
    <source>
        <dbReference type="WBParaSite" id="MCU_008293-RA"/>
    </source>
</evidence>
<reference evidence="3 4" key="1">
    <citation type="submission" date="2018-10" db="EMBL/GenBank/DDBJ databases">
        <authorList>
            <consortium name="Pathogen Informatics"/>
        </authorList>
    </citation>
    <scope>NUCLEOTIDE SEQUENCE [LARGE SCALE GENOMIC DNA]</scope>
</reference>
<dbReference type="WBParaSite" id="MCU_008293-RA">
    <property type="protein sequence ID" value="MCU_008293-RA"/>
    <property type="gene ID" value="MCU_008293"/>
</dbReference>
<dbReference type="Proteomes" id="UP000267029">
    <property type="component" value="Unassembled WGS sequence"/>
</dbReference>
<evidence type="ECO:0000313" key="3">
    <source>
        <dbReference type="EMBL" id="VDD76311.1"/>
    </source>
</evidence>
<dbReference type="Gene3D" id="3.10.450.10">
    <property type="match status" value="1"/>
</dbReference>
<dbReference type="OrthoDB" id="6266374at2759"/>
<dbReference type="EMBL" id="UXSR01000365">
    <property type="protein sequence ID" value="VDD76311.1"/>
    <property type="molecule type" value="Genomic_DNA"/>
</dbReference>
<evidence type="ECO:0000259" key="2">
    <source>
        <dbReference type="Pfam" id="PF00031"/>
    </source>
</evidence>
<evidence type="ECO:0000256" key="1">
    <source>
        <dbReference type="SAM" id="MobiDB-lite"/>
    </source>
</evidence>
<dbReference type="CDD" id="cd00042">
    <property type="entry name" value="CY"/>
    <property type="match status" value="1"/>
</dbReference>
<dbReference type="GO" id="GO:0004869">
    <property type="term" value="F:cysteine-type endopeptidase inhibitor activity"/>
    <property type="evidence" value="ECO:0007669"/>
    <property type="project" value="InterPro"/>
</dbReference>
<dbReference type="SUPFAM" id="SSF54403">
    <property type="entry name" value="Cystatin/monellin"/>
    <property type="match status" value="1"/>
</dbReference>